<keyword evidence="2" id="KW-1185">Reference proteome</keyword>
<organism evidence="1 2">
    <name type="scientific">Moumouvirus goulette</name>
    <dbReference type="NCBI Taxonomy" id="1247379"/>
    <lineage>
        <taxon>Viruses</taxon>
        <taxon>Varidnaviria</taxon>
        <taxon>Bamfordvirae</taxon>
        <taxon>Nucleocytoviricota</taxon>
        <taxon>Megaviricetes</taxon>
        <taxon>Imitervirales</taxon>
        <taxon>Mimiviridae</taxon>
        <taxon>Megamimivirinae</taxon>
        <taxon>Moumouvirus</taxon>
        <taxon>Moumouvirus goulettemassiliense</taxon>
    </lineage>
</organism>
<proteinExistence type="predicted"/>
<sequence length="341" mass="39744">MSISNKILSIPISSLELSKAYDQVIENYGGNDNDWYILQETEDVARDNRLIKHGQKPMFSDIYRDYPKSKKIIEKNHFMVEKSESDDVEIININELNKPLPLPDPIALIAEWQSDGHWTTEIVSVMKTIQEFWIFMHELQKEDNSYCKFSMPLQGMESLADKIFSELISSGRSREDHVIIDKNLQNRVNTIVANYNSLHPVWSFIKTSDLAKRNNIQVPFIRKNHRAVNDININLKDTKFNGQRNIYTMNKTFTEGYIPFLVFDFIRGQLPDDIRAIVFNKTIAVHGNSYFKGFRVRVLTKTDEYSCLQKCKNYLENHFIDNHSSCGKNYTECVVRISLPK</sequence>
<evidence type="ECO:0000313" key="1">
    <source>
        <dbReference type="EMBL" id="AGF85467.1"/>
    </source>
</evidence>
<protein>
    <submittedName>
        <fullName evidence="1">Uncharacterized protein</fullName>
    </submittedName>
</protein>
<name>M1PXI5_9VIRU</name>
<reference evidence="1 2" key="1">
    <citation type="submission" date="2012-10" db="EMBL/GenBank/DDBJ databases">
        <title>Complete genome sequence of Moumouvirus goulette.</title>
        <authorList>
            <person name="Fournous G."/>
            <person name="Bougalmi M."/>
            <person name="Colson P."/>
        </authorList>
    </citation>
    <scope>NUCLEOTIDE SEQUENCE [LARGE SCALE GENOMIC DNA]</scope>
</reference>
<accession>M1PXI5</accession>
<dbReference type="Proteomes" id="UP000241071">
    <property type="component" value="Segment"/>
</dbReference>
<gene>
    <name evidence="1" type="ORF">glt_00659</name>
</gene>
<evidence type="ECO:0000313" key="2">
    <source>
        <dbReference type="Proteomes" id="UP000241071"/>
    </source>
</evidence>
<dbReference type="EMBL" id="KC008572">
    <property type="protein sequence ID" value="AGF85467.1"/>
    <property type="molecule type" value="Genomic_DNA"/>
</dbReference>